<dbReference type="InterPro" id="IPR041802">
    <property type="entry name" value="MPP_YfcE"/>
</dbReference>
<protein>
    <recommendedName>
        <fullName evidence="2">Phosphoesterase</fullName>
        <ecNumber evidence="2">3.1.4.-</ecNumber>
    </recommendedName>
</protein>
<proteinExistence type="inferred from homology"/>
<feature type="domain" description="Calcineurin-like phosphoesterase" evidence="3">
    <location>
        <begin position="3"/>
        <end position="146"/>
    </location>
</feature>
<dbReference type="STRING" id="334253.SAMN04487943_10775"/>
<evidence type="ECO:0000259" key="3">
    <source>
        <dbReference type="Pfam" id="PF12850"/>
    </source>
</evidence>
<dbReference type="InterPro" id="IPR000979">
    <property type="entry name" value="Phosphodiesterase_MJ0936/Vps29"/>
</dbReference>
<dbReference type="Proteomes" id="UP000198565">
    <property type="component" value="Unassembled WGS sequence"/>
</dbReference>
<dbReference type="OrthoDB" id="9800565at2"/>
<dbReference type="NCBIfam" id="TIGR00040">
    <property type="entry name" value="yfcE"/>
    <property type="match status" value="1"/>
</dbReference>
<evidence type="ECO:0000313" key="4">
    <source>
        <dbReference type="EMBL" id="SFM06376.1"/>
    </source>
</evidence>
<dbReference type="SUPFAM" id="SSF56300">
    <property type="entry name" value="Metallo-dependent phosphatases"/>
    <property type="match status" value="1"/>
</dbReference>
<dbReference type="InterPro" id="IPR024654">
    <property type="entry name" value="Calcineurin-like_PHP_lpxH"/>
</dbReference>
<gene>
    <name evidence="4" type="ORF">SAMN04487943_10775</name>
</gene>
<dbReference type="AlphaFoldDB" id="A0A1I4MTJ0"/>
<name>A0A1I4MTJ0_9BACI</name>
<evidence type="ECO:0000313" key="5">
    <source>
        <dbReference type="Proteomes" id="UP000198565"/>
    </source>
</evidence>
<dbReference type="InterPro" id="IPR029052">
    <property type="entry name" value="Metallo-depent_PP-like"/>
</dbReference>
<dbReference type="Gene3D" id="3.60.21.10">
    <property type="match status" value="1"/>
</dbReference>
<dbReference type="Pfam" id="PF12850">
    <property type="entry name" value="Metallophos_2"/>
    <property type="match status" value="1"/>
</dbReference>
<comment type="similarity">
    <text evidence="1 2">Belongs to the metallophosphoesterase superfamily. YfcE family.</text>
</comment>
<evidence type="ECO:0000256" key="1">
    <source>
        <dbReference type="ARBA" id="ARBA00008950"/>
    </source>
</evidence>
<evidence type="ECO:0000256" key="2">
    <source>
        <dbReference type="RuleBase" id="RU362039"/>
    </source>
</evidence>
<dbReference type="EMBL" id="FOTR01000007">
    <property type="protein sequence ID" value="SFM06376.1"/>
    <property type="molecule type" value="Genomic_DNA"/>
</dbReference>
<keyword evidence="2" id="KW-0479">Metal-binding</keyword>
<comment type="cofactor">
    <cofactor evidence="2">
        <name>a divalent metal cation</name>
        <dbReference type="ChEBI" id="CHEBI:60240"/>
    </cofactor>
</comment>
<dbReference type="EC" id="3.1.4.-" evidence="2"/>
<reference evidence="5" key="1">
    <citation type="submission" date="2016-10" db="EMBL/GenBank/DDBJ databases">
        <authorList>
            <person name="Varghese N."/>
            <person name="Submissions S."/>
        </authorList>
    </citation>
    <scope>NUCLEOTIDE SEQUENCE [LARGE SCALE GENOMIC DNA]</scope>
    <source>
        <strain evidence="5">CGMCC 1.4250</strain>
    </source>
</reference>
<dbReference type="CDD" id="cd00841">
    <property type="entry name" value="MPP_YfcE"/>
    <property type="match status" value="1"/>
</dbReference>
<dbReference type="GO" id="GO:0046872">
    <property type="term" value="F:metal ion binding"/>
    <property type="evidence" value="ECO:0007669"/>
    <property type="project" value="UniProtKB-KW"/>
</dbReference>
<accession>A0A1I4MTJ0</accession>
<keyword evidence="5" id="KW-1185">Reference proteome</keyword>
<dbReference type="GO" id="GO:0016787">
    <property type="term" value="F:hydrolase activity"/>
    <property type="evidence" value="ECO:0007669"/>
    <property type="project" value="UniProtKB-UniRule"/>
</dbReference>
<dbReference type="RefSeq" id="WP_091484158.1">
    <property type="nucleotide sequence ID" value="NZ_FOTR01000007.1"/>
</dbReference>
<dbReference type="PANTHER" id="PTHR11124">
    <property type="entry name" value="VACUOLAR SORTING PROTEIN VPS29"/>
    <property type="match status" value="1"/>
</dbReference>
<sequence>MPKILILSDSHGWTSEVTEIKARYENEVDAMIHCGDSELDLDSKELTGFKAVQGNMDMDFHLPEEIDFKVGKLHFFVTHGHLFQIKTTLMPASYRAEELGANIICFGHSHVAGAEKVKDQLFINPGSIRQPRSAHPGSYAILTADEKLENIDIRFYTKDDQEISSLAYQTSLT</sequence>
<organism evidence="4 5">
    <name type="scientific">Gracilibacillus orientalis</name>
    <dbReference type="NCBI Taxonomy" id="334253"/>
    <lineage>
        <taxon>Bacteria</taxon>
        <taxon>Bacillati</taxon>
        <taxon>Bacillota</taxon>
        <taxon>Bacilli</taxon>
        <taxon>Bacillales</taxon>
        <taxon>Bacillaceae</taxon>
        <taxon>Gracilibacillus</taxon>
    </lineage>
</organism>